<dbReference type="GO" id="GO:0051209">
    <property type="term" value="P:release of sequestered calcium ion into cytosol"/>
    <property type="evidence" value="ECO:0007669"/>
    <property type="project" value="TreeGrafter"/>
</dbReference>
<dbReference type="InterPro" id="IPR000909">
    <property type="entry name" value="PLipase_C_PInositol-sp_X_dom"/>
</dbReference>
<keyword evidence="9" id="KW-0443">Lipid metabolism</keyword>
<dbReference type="eggNOG" id="KOG0169">
    <property type="taxonomic scope" value="Eukaryota"/>
</dbReference>
<protein>
    <recommendedName>
        <fullName evidence="3 9">Phosphoinositide phospholipase C</fullName>
        <ecNumber evidence="3 9">3.1.4.11</ecNumber>
    </recommendedName>
</protein>
<sequence length="770" mass="88041">MTTYRVCCFLRRFRAASNEPSEELGDVFQAYSDGGSVMGDEALRRFLREVQGEAAVGDDELEATAREVMAFAAEQRLLRKGGAGAGLTVEGFHRWLCSDANAALDPRKRVYQDMGSPLSHYFIYTGHNSYLTGNQLSSGCSEVPIVKALHDGVRVIELDLWPNAGKDAVEVLHGSVEVDETMDQCELHDPADEDSILSDWWLNARLRFRPNYRAPFNNMFMLICWRIWKERNARIFEQRCKTPEALVEDIKEEAVTWREAGIFPDCCDFVLCSFLPMLKLVGRPLADPATMGRAHHRPASRRRCSGTRRLQLTGRCQPPPEKKLTTFCSRRTLTSPVGLMKCLEAIKEHAFVASPYPVILTLEDHLTPDLQSNVAKVHLDHLTIFFLFFFFFFNGGIDRWISLTQMIKETFGDMLYVSEYENMAEFPSPDDLKEKIIVSTKPPKEYLQTKNDNDADEAGVWGEEITDDKVATAMIEEKCAAAAVVDEEMQEAETDKKTQQGVDNEYRRLIAIPLTRRKHDMDQDLKVDPDRVTRLSLGEKAYEKAIVTHGADIIRFTQRNLLRIFPRSTRITSSNYNPLMGWRYGVQMVAANMQGHGRKLWLTQGMFRANGGCGYVKKPDILMNNDPDELFDPTSKLPVKTRLKVTVYMGDGWRFDFRKTHFDKYSPPDFYARVGIAGVEADTRMEQTKVKMDTWIPAWDHEFEFPLSVPELALLRVEVHESDNHQKDDFGGQTCLPVWELRRGIRSVRLCDRSGEPLRSVKLLMRFDFT</sequence>
<evidence type="ECO:0000256" key="6">
    <source>
        <dbReference type="ARBA" id="ARBA00022963"/>
    </source>
</evidence>
<dbReference type="EnsemblPlants" id="OPUNC05G01870.1">
    <property type="protein sequence ID" value="OPUNC05G01870.1"/>
    <property type="gene ID" value="OPUNC05G01870"/>
</dbReference>
<dbReference type="PRINTS" id="PR00390">
    <property type="entry name" value="PHPHLIPASEC"/>
</dbReference>
<dbReference type="STRING" id="4537.A0A0E0KY26"/>
<evidence type="ECO:0000256" key="3">
    <source>
        <dbReference type="ARBA" id="ARBA00012368"/>
    </source>
</evidence>
<dbReference type="PROSITE" id="PS50008">
    <property type="entry name" value="PIPLC_Y_DOMAIN"/>
    <property type="match status" value="1"/>
</dbReference>
<dbReference type="EC" id="3.1.4.11" evidence="3 9"/>
<dbReference type="PROSITE" id="PS50004">
    <property type="entry name" value="C2"/>
    <property type="match status" value="1"/>
</dbReference>
<dbReference type="InterPro" id="IPR001711">
    <property type="entry name" value="PLipase_C_Pinositol-sp_Y"/>
</dbReference>
<evidence type="ECO:0000256" key="5">
    <source>
        <dbReference type="ARBA" id="ARBA00022801"/>
    </source>
</evidence>
<proteinExistence type="predicted"/>
<dbReference type="Gene3D" id="1.10.238.10">
    <property type="entry name" value="EF-hand"/>
    <property type="match status" value="1"/>
</dbReference>
<evidence type="ECO:0000256" key="8">
    <source>
        <dbReference type="ARBA" id="ARBA00023224"/>
    </source>
</evidence>
<dbReference type="Gramene" id="OPUNC05G01870.1">
    <property type="protein sequence ID" value="OPUNC05G01870.1"/>
    <property type="gene ID" value="OPUNC05G01870"/>
</dbReference>
<keyword evidence="8" id="KW-0807">Transducer</keyword>
<keyword evidence="6 9" id="KW-0442">Lipid degradation</keyword>
<dbReference type="Gene3D" id="3.20.20.190">
    <property type="entry name" value="Phosphatidylinositol (PI) phosphodiesterase"/>
    <property type="match status" value="2"/>
</dbReference>
<dbReference type="CDD" id="cd00275">
    <property type="entry name" value="C2_PLC_like"/>
    <property type="match status" value="1"/>
</dbReference>
<feature type="domain" description="C2" evidence="10">
    <location>
        <begin position="617"/>
        <end position="752"/>
    </location>
</feature>
<dbReference type="OMA" id="FSCVRVY"/>
<dbReference type="Gene3D" id="2.60.40.150">
    <property type="entry name" value="C2 domain"/>
    <property type="match status" value="1"/>
</dbReference>
<name>A0A0E0KY26_ORYPU</name>
<dbReference type="Pfam" id="PF00387">
    <property type="entry name" value="PI-PLC-Y"/>
    <property type="match status" value="1"/>
</dbReference>
<dbReference type="FunFam" id="1.10.238.10:FF:000489">
    <property type="entry name" value="Phosphoinositide phospholipase C"/>
    <property type="match status" value="1"/>
</dbReference>
<keyword evidence="7" id="KW-0472">Membrane</keyword>
<comment type="subcellular location">
    <subcellularLocation>
        <location evidence="2">Cell membrane</location>
        <topology evidence="2">Peripheral membrane protein</topology>
    </subcellularLocation>
</comment>
<dbReference type="FunFam" id="2.60.40.150:FF:000060">
    <property type="entry name" value="Phosphoinositide phospholipase C"/>
    <property type="match status" value="1"/>
</dbReference>
<dbReference type="GO" id="GO:0048015">
    <property type="term" value="P:phosphatidylinositol-mediated signaling"/>
    <property type="evidence" value="ECO:0007669"/>
    <property type="project" value="TreeGrafter"/>
</dbReference>
<dbReference type="InterPro" id="IPR011992">
    <property type="entry name" value="EF-hand-dom_pair"/>
</dbReference>
<dbReference type="InterPro" id="IPR017946">
    <property type="entry name" value="PLC-like_Pdiesterase_TIM-brl"/>
</dbReference>
<feature type="domain" description="PI-PLC Y-box" evidence="11">
    <location>
        <begin position="536"/>
        <end position="622"/>
    </location>
</feature>
<dbReference type="Pfam" id="PF00388">
    <property type="entry name" value="PI-PLC-X"/>
    <property type="match status" value="3"/>
</dbReference>
<dbReference type="PANTHER" id="PTHR10336:SF154">
    <property type="entry name" value="PHOSPHOINOSITIDE PHOSPHOLIPASE C 2"/>
    <property type="match status" value="1"/>
</dbReference>
<dbReference type="GO" id="GO:0016042">
    <property type="term" value="P:lipid catabolic process"/>
    <property type="evidence" value="ECO:0007669"/>
    <property type="project" value="UniProtKB-KW"/>
</dbReference>
<dbReference type="InterPro" id="IPR035892">
    <property type="entry name" value="C2_domain_sf"/>
</dbReference>
<dbReference type="PANTHER" id="PTHR10336">
    <property type="entry name" value="PHOSPHOINOSITIDE-SPECIFIC PHOSPHOLIPASE C FAMILY PROTEIN"/>
    <property type="match status" value="1"/>
</dbReference>
<keyword evidence="5 9" id="KW-0378">Hydrolase</keyword>
<dbReference type="SUPFAM" id="SSF49562">
    <property type="entry name" value="C2 domain (Calcium/lipid-binding domain, CaLB)"/>
    <property type="match status" value="1"/>
</dbReference>
<reference evidence="12" key="2">
    <citation type="submission" date="2018-05" db="EMBL/GenBank/DDBJ databases">
        <title>OpunRS2 (Oryza punctata Reference Sequence Version 2).</title>
        <authorList>
            <person name="Zhang J."/>
            <person name="Kudrna D."/>
            <person name="Lee S."/>
            <person name="Talag J."/>
            <person name="Welchert J."/>
            <person name="Wing R.A."/>
        </authorList>
    </citation>
    <scope>NUCLEOTIDE SEQUENCE [LARGE SCALE GENOMIC DNA]</scope>
</reference>
<evidence type="ECO:0000256" key="1">
    <source>
        <dbReference type="ARBA" id="ARBA00001195"/>
    </source>
</evidence>
<keyword evidence="4" id="KW-1003">Cell membrane</keyword>
<evidence type="ECO:0000313" key="13">
    <source>
        <dbReference type="Proteomes" id="UP000026962"/>
    </source>
</evidence>
<dbReference type="SUPFAM" id="SSF47473">
    <property type="entry name" value="EF-hand"/>
    <property type="match status" value="1"/>
</dbReference>
<dbReference type="SMART" id="SM00149">
    <property type="entry name" value="PLCYc"/>
    <property type="match status" value="1"/>
</dbReference>
<evidence type="ECO:0000259" key="10">
    <source>
        <dbReference type="PROSITE" id="PS50004"/>
    </source>
</evidence>
<dbReference type="SMART" id="SM00148">
    <property type="entry name" value="PLCXc"/>
    <property type="match status" value="1"/>
</dbReference>
<dbReference type="GO" id="GO:0004435">
    <property type="term" value="F:phosphatidylinositol-4,5-bisphosphate phospholipase C activity"/>
    <property type="evidence" value="ECO:0007669"/>
    <property type="project" value="UniProtKB-EC"/>
</dbReference>
<dbReference type="HOGENOM" id="CLU_002738_3_2_1"/>
<dbReference type="PROSITE" id="PS50007">
    <property type="entry name" value="PIPLC_X_DOMAIN"/>
    <property type="match status" value="1"/>
</dbReference>
<evidence type="ECO:0000259" key="11">
    <source>
        <dbReference type="PROSITE" id="PS50008"/>
    </source>
</evidence>
<dbReference type="GO" id="GO:0005886">
    <property type="term" value="C:plasma membrane"/>
    <property type="evidence" value="ECO:0007669"/>
    <property type="project" value="UniProtKB-SubCell"/>
</dbReference>
<reference evidence="12" key="1">
    <citation type="submission" date="2015-04" db="UniProtKB">
        <authorList>
            <consortium name="EnsemblPlants"/>
        </authorList>
    </citation>
    <scope>IDENTIFICATION</scope>
</reference>
<evidence type="ECO:0000256" key="4">
    <source>
        <dbReference type="ARBA" id="ARBA00022475"/>
    </source>
</evidence>
<dbReference type="GO" id="GO:0006950">
    <property type="term" value="P:response to stress"/>
    <property type="evidence" value="ECO:0007669"/>
    <property type="project" value="UniProtKB-ARBA"/>
</dbReference>
<evidence type="ECO:0000313" key="12">
    <source>
        <dbReference type="EnsemblPlants" id="OPUNC05G01870.1"/>
    </source>
</evidence>
<organism evidence="12">
    <name type="scientific">Oryza punctata</name>
    <name type="common">Red rice</name>
    <dbReference type="NCBI Taxonomy" id="4537"/>
    <lineage>
        <taxon>Eukaryota</taxon>
        <taxon>Viridiplantae</taxon>
        <taxon>Streptophyta</taxon>
        <taxon>Embryophyta</taxon>
        <taxon>Tracheophyta</taxon>
        <taxon>Spermatophyta</taxon>
        <taxon>Magnoliopsida</taxon>
        <taxon>Liliopsida</taxon>
        <taxon>Poales</taxon>
        <taxon>Poaceae</taxon>
        <taxon>BOP clade</taxon>
        <taxon>Oryzoideae</taxon>
        <taxon>Oryzeae</taxon>
        <taxon>Oryzinae</taxon>
        <taxon>Oryza</taxon>
    </lineage>
</organism>
<evidence type="ECO:0000256" key="9">
    <source>
        <dbReference type="RuleBase" id="RU361133"/>
    </source>
</evidence>
<evidence type="ECO:0000256" key="7">
    <source>
        <dbReference type="ARBA" id="ARBA00023136"/>
    </source>
</evidence>
<dbReference type="Proteomes" id="UP000026962">
    <property type="component" value="Chromosome 5"/>
</dbReference>
<comment type="catalytic activity">
    <reaction evidence="1 9">
        <text>a 1,2-diacyl-sn-glycero-3-phospho-(1D-myo-inositol-4,5-bisphosphate) + H2O = 1D-myo-inositol 1,4,5-trisphosphate + a 1,2-diacyl-sn-glycerol + H(+)</text>
        <dbReference type="Rhea" id="RHEA:33179"/>
        <dbReference type="ChEBI" id="CHEBI:15377"/>
        <dbReference type="ChEBI" id="CHEBI:15378"/>
        <dbReference type="ChEBI" id="CHEBI:17815"/>
        <dbReference type="ChEBI" id="CHEBI:58456"/>
        <dbReference type="ChEBI" id="CHEBI:203600"/>
        <dbReference type="EC" id="3.1.4.11"/>
    </reaction>
</comment>
<dbReference type="InterPro" id="IPR001192">
    <property type="entry name" value="PI-PLC_fam"/>
</dbReference>
<keyword evidence="13" id="KW-1185">Reference proteome</keyword>
<dbReference type="AlphaFoldDB" id="A0A0E0KY26"/>
<dbReference type="Pfam" id="PF00168">
    <property type="entry name" value="C2"/>
    <property type="match status" value="1"/>
</dbReference>
<accession>A0A0E0KY26</accession>
<dbReference type="SMART" id="SM00239">
    <property type="entry name" value="C2"/>
    <property type="match status" value="1"/>
</dbReference>
<dbReference type="SUPFAM" id="SSF51695">
    <property type="entry name" value="PLC-like phosphodiesterases"/>
    <property type="match status" value="3"/>
</dbReference>
<dbReference type="InterPro" id="IPR000008">
    <property type="entry name" value="C2_dom"/>
</dbReference>
<evidence type="ECO:0000256" key="2">
    <source>
        <dbReference type="ARBA" id="ARBA00004202"/>
    </source>
</evidence>